<feature type="region of interest" description="Disordered" evidence="1">
    <location>
        <begin position="316"/>
        <end position="335"/>
    </location>
</feature>
<feature type="compositionally biased region" description="Basic residues" evidence="1">
    <location>
        <begin position="209"/>
        <end position="223"/>
    </location>
</feature>
<reference evidence="3" key="1">
    <citation type="journal article" date="2023" name="G3 (Bethesda)">
        <title>Whole genome assemblies of Zophobas morio and Tenebrio molitor.</title>
        <authorList>
            <person name="Kaur S."/>
            <person name="Stinson S.A."/>
            <person name="diCenzo G.C."/>
        </authorList>
    </citation>
    <scope>NUCLEOTIDE SEQUENCE</scope>
    <source>
        <strain evidence="3">QUZm001</strain>
    </source>
</reference>
<keyword evidence="2" id="KW-0732">Signal</keyword>
<feature type="compositionally biased region" description="Basic and acidic residues" evidence="1">
    <location>
        <begin position="247"/>
        <end position="270"/>
    </location>
</feature>
<comment type="caution">
    <text evidence="3">The sequence shown here is derived from an EMBL/GenBank/DDBJ whole genome shotgun (WGS) entry which is preliminary data.</text>
</comment>
<feature type="compositionally biased region" description="Basic and acidic residues" evidence="1">
    <location>
        <begin position="182"/>
        <end position="197"/>
    </location>
</feature>
<evidence type="ECO:0000256" key="2">
    <source>
        <dbReference type="SAM" id="SignalP"/>
    </source>
</evidence>
<feature type="compositionally biased region" description="Low complexity" evidence="1">
    <location>
        <begin position="198"/>
        <end position="208"/>
    </location>
</feature>
<organism evidence="3 4">
    <name type="scientific">Zophobas morio</name>
    <dbReference type="NCBI Taxonomy" id="2755281"/>
    <lineage>
        <taxon>Eukaryota</taxon>
        <taxon>Metazoa</taxon>
        <taxon>Ecdysozoa</taxon>
        <taxon>Arthropoda</taxon>
        <taxon>Hexapoda</taxon>
        <taxon>Insecta</taxon>
        <taxon>Pterygota</taxon>
        <taxon>Neoptera</taxon>
        <taxon>Endopterygota</taxon>
        <taxon>Coleoptera</taxon>
        <taxon>Polyphaga</taxon>
        <taxon>Cucujiformia</taxon>
        <taxon>Tenebrionidae</taxon>
        <taxon>Zophobas</taxon>
    </lineage>
</organism>
<feature type="compositionally biased region" description="Basic and acidic residues" evidence="1">
    <location>
        <begin position="152"/>
        <end position="173"/>
    </location>
</feature>
<feature type="chain" id="PRO_5041362428" evidence="2">
    <location>
        <begin position="17"/>
        <end position="335"/>
    </location>
</feature>
<dbReference type="Pfam" id="PF16009">
    <property type="entry name" value="DUF4779"/>
    <property type="match status" value="1"/>
</dbReference>
<proteinExistence type="predicted"/>
<evidence type="ECO:0000313" key="3">
    <source>
        <dbReference type="EMBL" id="KAJ3657639.1"/>
    </source>
</evidence>
<gene>
    <name evidence="3" type="ORF">Zmor_009426</name>
</gene>
<sequence>MKCLLALLLLFRPALCAESVYMKHAEIDDQESSASGYAYQLHSGGPLYAYPVAANGVGHFAYPPLLGRYTQQLPFVEYKPQAPVGVVPLNYGIQAHPYALHYPLQTQAFRPAPIAAPVALSDSSNFEKGGGSSYSDANQSAHGEKGSTGYKTAEEYDKGAQGQHDSKGHKEFYNEQGGNKANHHDQAAHYGQKEEASKGSQGSHFSQSKSHKKGSKTKGYHRVHHKDEFKKDHSFYDESDASGHFSKHGDYDANHASHKGGFEKGGHEDGAYQQGEQGVKGFVDKGHFNGQNSGFKGEEGKEAFYKNFQDFGKKGEEQEGKEFGYSKKDLLQALQ</sequence>
<dbReference type="InterPro" id="IPR031959">
    <property type="entry name" value="DUF4779"/>
</dbReference>
<keyword evidence="4" id="KW-1185">Reference proteome</keyword>
<feature type="signal peptide" evidence="2">
    <location>
        <begin position="1"/>
        <end position="16"/>
    </location>
</feature>
<accession>A0AA38MIP3</accession>
<dbReference type="AlphaFoldDB" id="A0AA38MIP3"/>
<protein>
    <submittedName>
        <fullName evidence="3">Uncharacterized protein</fullName>
    </submittedName>
</protein>
<name>A0AA38MIP3_9CUCU</name>
<dbReference type="EMBL" id="JALNTZ010000003">
    <property type="protein sequence ID" value="KAJ3657639.1"/>
    <property type="molecule type" value="Genomic_DNA"/>
</dbReference>
<dbReference type="Proteomes" id="UP001168821">
    <property type="component" value="Unassembled WGS sequence"/>
</dbReference>
<evidence type="ECO:0000313" key="4">
    <source>
        <dbReference type="Proteomes" id="UP001168821"/>
    </source>
</evidence>
<feature type="region of interest" description="Disordered" evidence="1">
    <location>
        <begin position="247"/>
        <end position="273"/>
    </location>
</feature>
<evidence type="ECO:0000256" key="1">
    <source>
        <dbReference type="SAM" id="MobiDB-lite"/>
    </source>
</evidence>
<feature type="region of interest" description="Disordered" evidence="1">
    <location>
        <begin position="125"/>
        <end position="223"/>
    </location>
</feature>